<comment type="caution">
    <text evidence="2">The sequence shown here is derived from an EMBL/GenBank/DDBJ whole genome shotgun (WGS) entry which is preliminary data.</text>
</comment>
<evidence type="ECO:0000256" key="1">
    <source>
        <dbReference type="SAM" id="MobiDB-lite"/>
    </source>
</evidence>
<evidence type="ECO:0000313" key="3">
    <source>
        <dbReference type="Proteomes" id="UP001301958"/>
    </source>
</evidence>
<organism evidence="2 3">
    <name type="scientific">Podospora fimiseda</name>
    <dbReference type="NCBI Taxonomy" id="252190"/>
    <lineage>
        <taxon>Eukaryota</taxon>
        <taxon>Fungi</taxon>
        <taxon>Dikarya</taxon>
        <taxon>Ascomycota</taxon>
        <taxon>Pezizomycotina</taxon>
        <taxon>Sordariomycetes</taxon>
        <taxon>Sordariomycetidae</taxon>
        <taxon>Sordariales</taxon>
        <taxon>Podosporaceae</taxon>
        <taxon>Podospora</taxon>
    </lineage>
</organism>
<reference evidence="2" key="1">
    <citation type="journal article" date="2023" name="Mol. Phylogenet. Evol.">
        <title>Genome-scale phylogeny and comparative genomics of the fungal order Sordariales.</title>
        <authorList>
            <person name="Hensen N."/>
            <person name="Bonometti L."/>
            <person name="Westerberg I."/>
            <person name="Brannstrom I.O."/>
            <person name="Guillou S."/>
            <person name="Cros-Aarteil S."/>
            <person name="Calhoun S."/>
            <person name="Haridas S."/>
            <person name="Kuo A."/>
            <person name="Mondo S."/>
            <person name="Pangilinan J."/>
            <person name="Riley R."/>
            <person name="LaButti K."/>
            <person name="Andreopoulos B."/>
            <person name="Lipzen A."/>
            <person name="Chen C."/>
            <person name="Yan M."/>
            <person name="Daum C."/>
            <person name="Ng V."/>
            <person name="Clum A."/>
            <person name="Steindorff A."/>
            <person name="Ohm R.A."/>
            <person name="Martin F."/>
            <person name="Silar P."/>
            <person name="Natvig D.O."/>
            <person name="Lalanne C."/>
            <person name="Gautier V."/>
            <person name="Ament-Velasquez S.L."/>
            <person name="Kruys A."/>
            <person name="Hutchinson M.I."/>
            <person name="Powell A.J."/>
            <person name="Barry K."/>
            <person name="Miller A.N."/>
            <person name="Grigoriev I.V."/>
            <person name="Debuchy R."/>
            <person name="Gladieux P."/>
            <person name="Hiltunen Thoren M."/>
            <person name="Johannesson H."/>
        </authorList>
    </citation>
    <scope>NUCLEOTIDE SEQUENCE</scope>
    <source>
        <strain evidence="2">CBS 990.96</strain>
    </source>
</reference>
<evidence type="ECO:0000313" key="2">
    <source>
        <dbReference type="EMBL" id="KAK4221547.1"/>
    </source>
</evidence>
<gene>
    <name evidence="2" type="ORF">QBC38DRAFT_461359</name>
</gene>
<keyword evidence="3" id="KW-1185">Reference proteome</keyword>
<dbReference type="Proteomes" id="UP001301958">
    <property type="component" value="Unassembled WGS sequence"/>
</dbReference>
<proteinExistence type="predicted"/>
<sequence>MLTVGFKVLKGRWGRDNLDKTLPMNDIKIQGDDDEDNGTPPPAPDVDNLGLPAELTVENLNAWVAGLRENNDNDTLQEEENSDVMTMASFADINTYQSSESDDPPPDAIVVVITDGDYYFSTTEILKAEFFSDCPFFRALAENNDQFASGRAAIIFHILSDHISLEVEGAFIMDFLRYNPIRSLGGLRTPSTIYHLAEILRIPKLKIAAEPLQARRIRALVSSL</sequence>
<dbReference type="EMBL" id="MU865536">
    <property type="protein sequence ID" value="KAK4221547.1"/>
    <property type="molecule type" value="Genomic_DNA"/>
</dbReference>
<feature type="region of interest" description="Disordered" evidence="1">
    <location>
        <begin position="23"/>
        <end position="48"/>
    </location>
</feature>
<dbReference type="AlphaFoldDB" id="A0AAN6YS87"/>
<reference evidence="2" key="2">
    <citation type="submission" date="2023-05" db="EMBL/GenBank/DDBJ databases">
        <authorList>
            <consortium name="Lawrence Berkeley National Laboratory"/>
            <person name="Steindorff A."/>
            <person name="Hensen N."/>
            <person name="Bonometti L."/>
            <person name="Westerberg I."/>
            <person name="Brannstrom I.O."/>
            <person name="Guillou S."/>
            <person name="Cros-Aarteil S."/>
            <person name="Calhoun S."/>
            <person name="Haridas S."/>
            <person name="Kuo A."/>
            <person name="Mondo S."/>
            <person name="Pangilinan J."/>
            <person name="Riley R."/>
            <person name="Labutti K."/>
            <person name="Andreopoulos B."/>
            <person name="Lipzen A."/>
            <person name="Chen C."/>
            <person name="Yanf M."/>
            <person name="Daum C."/>
            <person name="Ng V."/>
            <person name="Clum A."/>
            <person name="Ohm R."/>
            <person name="Martin F."/>
            <person name="Silar P."/>
            <person name="Natvig D."/>
            <person name="Lalanne C."/>
            <person name="Gautier V."/>
            <person name="Ament-Velasquez S.L."/>
            <person name="Kruys A."/>
            <person name="Hutchinson M.I."/>
            <person name="Powell A.J."/>
            <person name="Barry K."/>
            <person name="Miller A.N."/>
            <person name="Grigoriev I.V."/>
            <person name="Debuchy R."/>
            <person name="Gladieux P."/>
            <person name="Thoren M.H."/>
            <person name="Johannesson H."/>
        </authorList>
    </citation>
    <scope>NUCLEOTIDE SEQUENCE</scope>
    <source>
        <strain evidence="2">CBS 990.96</strain>
    </source>
</reference>
<accession>A0AAN6YS87</accession>
<protein>
    <submittedName>
        <fullName evidence="2">Uncharacterized protein</fullName>
    </submittedName>
</protein>
<name>A0AAN6YS87_9PEZI</name>